<protein>
    <recommendedName>
        <fullName evidence="8">Transcriptional repressor NrdR</fullName>
    </recommendedName>
</protein>
<comment type="function">
    <text evidence="8">Negatively regulates transcription of bacterial ribonucleotide reductase nrd genes and operons by binding to NrdR-boxes.</text>
</comment>
<keyword evidence="1 8" id="KW-0678">Repressor</keyword>
<keyword evidence="4 8" id="KW-0067">ATP-binding</keyword>
<keyword evidence="6 8" id="KW-0238">DNA-binding</keyword>
<dbReference type="HAMAP" id="MF_00440">
    <property type="entry name" value="NrdR"/>
    <property type="match status" value="1"/>
</dbReference>
<dbReference type="EMBL" id="DVMO01000133">
    <property type="protein sequence ID" value="HIU28428.1"/>
    <property type="molecule type" value="Genomic_DNA"/>
</dbReference>
<evidence type="ECO:0000256" key="1">
    <source>
        <dbReference type="ARBA" id="ARBA00022491"/>
    </source>
</evidence>
<proteinExistence type="inferred from homology"/>
<name>A0A9D1I751_9FIRM</name>
<evidence type="ECO:0000256" key="7">
    <source>
        <dbReference type="ARBA" id="ARBA00023163"/>
    </source>
</evidence>
<dbReference type="InterPro" id="IPR055173">
    <property type="entry name" value="NrdR-like_N"/>
</dbReference>
<dbReference type="NCBIfam" id="TIGR00244">
    <property type="entry name" value="transcriptional regulator NrdR"/>
    <property type="match status" value="1"/>
</dbReference>
<organism evidence="10 11">
    <name type="scientific">Candidatus Fimisoma avicola</name>
    <dbReference type="NCBI Taxonomy" id="2840826"/>
    <lineage>
        <taxon>Bacteria</taxon>
        <taxon>Bacillati</taxon>
        <taxon>Bacillota</taxon>
        <taxon>Clostridia</taxon>
        <taxon>Eubacteriales</taxon>
        <taxon>Candidatus Fimisoma</taxon>
    </lineage>
</organism>
<keyword evidence="5 8" id="KW-0805">Transcription regulation</keyword>
<evidence type="ECO:0000313" key="10">
    <source>
        <dbReference type="EMBL" id="HIU28428.1"/>
    </source>
</evidence>
<gene>
    <name evidence="8 10" type="primary">nrdR</name>
    <name evidence="10" type="ORF">IAD16_08620</name>
</gene>
<dbReference type="InterPro" id="IPR005144">
    <property type="entry name" value="ATP-cone_dom"/>
</dbReference>
<comment type="cofactor">
    <cofactor evidence="8">
        <name>Zn(2+)</name>
        <dbReference type="ChEBI" id="CHEBI:29105"/>
    </cofactor>
    <text evidence="8">Binds 1 zinc ion.</text>
</comment>
<evidence type="ECO:0000256" key="3">
    <source>
        <dbReference type="ARBA" id="ARBA00022833"/>
    </source>
</evidence>
<keyword evidence="2 8" id="KW-0547">Nucleotide-binding</keyword>
<evidence type="ECO:0000313" key="11">
    <source>
        <dbReference type="Proteomes" id="UP000824091"/>
    </source>
</evidence>
<dbReference type="GO" id="GO:0005524">
    <property type="term" value="F:ATP binding"/>
    <property type="evidence" value="ECO:0007669"/>
    <property type="project" value="UniProtKB-UniRule"/>
</dbReference>
<keyword evidence="7 8" id="KW-0804">Transcription</keyword>
<reference evidence="10" key="1">
    <citation type="submission" date="2020-10" db="EMBL/GenBank/DDBJ databases">
        <authorList>
            <person name="Gilroy R."/>
        </authorList>
    </citation>
    <scope>NUCLEOTIDE SEQUENCE</scope>
    <source>
        <strain evidence="10">11300</strain>
    </source>
</reference>
<dbReference type="PROSITE" id="PS51161">
    <property type="entry name" value="ATP_CONE"/>
    <property type="match status" value="1"/>
</dbReference>
<sequence length="160" mass="18714">MKCPYCDNPDTKVIDSRPTEEGHAIRRRRGCDKCNRRFTTYEKVEETILMVVKKDGRREAFDRSKMINGMIKACEKRPVSMAQMEDIVNDIEKTISNSMQKEVESYDIGEMIMNRLKEVDEVAYVRFASVYRQFTDVNTFIKEIEKLIEPVKGNADKNRS</sequence>
<dbReference type="InterPro" id="IPR003796">
    <property type="entry name" value="RNR_NrdR-like"/>
</dbReference>
<keyword evidence="8" id="KW-0863">Zinc-finger</keyword>
<keyword evidence="8" id="KW-0479">Metal-binding</keyword>
<evidence type="ECO:0000256" key="8">
    <source>
        <dbReference type="HAMAP-Rule" id="MF_00440"/>
    </source>
</evidence>
<dbReference type="GO" id="GO:0045892">
    <property type="term" value="P:negative regulation of DNA-templated transcription"/>
    <property type="evidence" value="ECO:0007669"/>
    <property type="project" value="UniProtKB-UniRule"/>
</dbReference>
<dbReference type="Pfam" id="PF22811">
    <property type="entry name" value="Zn_ribbon_NrdR"/>
    <property type="match status" value="1"/>
</dbReference>
<dbReference type="GO" id="GO:0008270">
    <property type="term" value="F:zinc ion binding"/>
    <property type="evidence" value="ECO:0007669"/>
    <property type="project" value="UniProtKB-UniRule"/>
</dbReference>
<accession>A0A9D1I751</accession>
<dbReference type="AlphaFoldDB" id="A0A9D1I751"/>
<evidence type="ECO:0000256" key="2">
    <source>
        <dbReference type="ARBA" id="ARBA00022741"/>
    </source>
</evidence>
<reference evidence="10" key="2">
    <citation type="journal article" date="2021" name="PeerJ">
        <title>Extensive microbial diversity within the chicken gut microbiome revealed by metagenomics and culture.</title>
        <authorList>
            <person name="Gilroy R."/>
            <person name="Ravi A."/>
            <person name="Getino M."/>
            <person name="Pursley I."/>
            <person name="Horton D.L."/>
            <person name="Alikhan N.F."/>
            <person name="Baker D."/>
            <person name="Gharbi K."/>
            <person name="Hall N."/>
            <person name="Watson M."/>
            <person name="Adriaenssens E.M."/>
            <person name="Foster-Nyarko E."/>
            <person name="Jarju S."/>
            <person name="Secka A."/>
            <person name="Antonio M."/>
            <person name="Oren A."/>
            <person name="Chaudhuri R.R."/>
            <person name="La Ragione R."/>
            <person name="Hildebrand F."/>
            <person name="Pallen M.J."/>
        </authorList>
    </citation>
    <scope>NUCLEOTIDE SEQUENCE</scope>
    <source>
        <strain evidence="10">11300</strain>
    </source>
</reference>
<dbReference type="GO" id="GO:0003677">
    <property type="term" value="F:DNA binding"/>
    <property type="evidence" value="ECO:0007669"/>
    <property type="project" value="UniProtKB-KW"/>
</dbReference>
<dbReference type="Pfam" id="PF03477">
    <property type="entry name" value="ATP-cone"/>
    <property type="match status" value="1"/>
</dbReference>
<dbReference type="PANTHER" id="PTHR30455:SF2">
    <property type="entry name" value="TRANSCRIPTIONAL REPRESSOR NRDR"/>
    <property type="match status" value="1"/>
</dbReference>
<comment type="similarity">
    <text evidence="8">Belongs to the NrdR family.</text>
</comment>
<keyword evidence="3 8" id="KW-0862">Zinc</keyword>
<feature type="domain" description="ATP-cone" evidence="9">
    <location>
        <begin position="49"/>
        <end position="139"/>
    </location>
</feature>
<evidence type="ECO:0000256" key="4">
    <source>
        <dbReference type="ARBA" id="ARBA00022840"/>
    </source>
</evidence>
<evidence type="ECO:0000256" key="5">
    <source>
        <dbReference type="ARBA" id="ARBA00023015"/>
    </source>
</evidence>
<feature type="zinc finger region" evidence="8">
    <location>
        <begin position="3"/>
        <end position="34"/>
    </location>
</feature>
<comment type="caution">
    <text evidence="10">The sequence shown here is derived from an EMBL/GenBank/DDBJ whole genome shotgun (WGS) entry which is preliminary data.</text>
</comment>
<evidence type="ECO:0000256" key="6">
    <source>
        <dbReference type="ARBA" id="ARBA00023125"/>
    </source>
</evidence>
<dbReference type="Proteomes" id="UP000824091">
    <property type="component" value="Unassembled WGS sequence"/>
</dbReference>
<dbReference type="PANTHER" id="PTHR30455">
    <property type="entry name" value="TRANSCRIPTIONAL REPRESSOR NRDR"/>
    <property type="match status" value="1"/>
</dbReference>
<evidence type="ECO:0000259" key="9">
    <source>
        <dbReference type="PROSITE" id="PS51161"/>
    </source>
</evidence>